<evidence type="ECO:0000256" key="2">
    <source>
        <dbReference type="ARBA" id="ARBA00022679"/>
    </source>
</evidence>
<protein>
    <submittedName>
        <fullName evidence="5">Uncharacterized protein</fullName>
    </submittedName>
</protein>
<dbReference type="Pfam" id="PF08669">
    <property type="entry name" value="GCV_T_C"/>
    <property type="match status" value="1"/>
</dbReference>
<evidence type="ECO:0000259" key="4">
    <source>
        <dbReference type="Pfam" id="PF08669"/>
    </source>
</evidence>
<dbReference type="SUPFAM" id="SSF101790">
    <property type="entry name" value="Aminomethyltransferase beta-barrel domain"/>
    <property type="match status" value="1"/>
</dbReference>
<dbReference type="InterPro" id="IPR006222">
    <property type="entry name" value="GCVT_N"/>
</dbReference>
<name>A0A7R8X073_9CRUS</name>
<organism evidence="5">
    <name type="scientific">Cyprideis torosa</name>
    <dbReference type="NCBI Taxonomy" id="163714"/>
    <lineage>
        <taxon>Eukaryota</taxon>
        <taxon>Metazoa</taxon>
        <taxon>Ecdysozoa</taxon>
        <taxon>Arthropoda</taxon>
        <taxon>Crustacea</taxon>
        <taxon>Oligostraca</taxon>
        <taxon>Ostracoda</taxon>
        <taxon>Podocopa</taxon>
        <taxon>Podocopida</taxon>
        <taxon>Cytherocopina</taxon>
        <taxon>Cytheroidea</taxon>
        <taxon>Cytherideidae</taxon>
        <taxon>Cyprideis</taxon>
    </lineage>
</organism>
<dbReference type="Gene3D" id="2.40.30.110">
    <property type="entry name" value="Aminomethyltransferase beta-barrel domains"/>
    <property type="match status" value="1"/>
</dbReference>
<dbReference type="PANTHER" id="PTHR43757">
    <property type="entry name" value="AMINOMETHYLTRANSFERASE"/>
    <property type="match status" value="1"/>
</dbReference>
<feature type="domain" description="Aminomethyltransferase C-terminal" evidence="4">
    <location>
        <begin position="151"/>
        <end position="200"/>
    </location>
</feature>
<reference evidence="5" key="1">
    <citation type="submission" date="2020-11" db="EMBL/GenBank/DDBJ databases">
        <authorList>
            <person name="Tran Van P."/>
        </authorList>
    </citation>
    <scope>NUCLEOTIDE SEQUENCE</scope>
</reference>
<dbReference type="PANTHER" id="PTHR43757:SF2">
    <property type="entry name" value="AMINOMETHYLTRANSFERASE, MITOCHONDRIAL"/>
    <property type="match status" value="1"/>
</dbReference>
<dbReference type="InterPro" id="IPR013977">
    <property type="entry name" value="GcvT_C"/>
</dbReference>
<dbReference type="Gene3D" id="3.30.1360.120">
    <property type="entry name" value="Probable tRNA modification gtpase trme, domain 1"/>
    <property type="match status" value="2"/>
</dbReference>
<accession>A0A7R8X073</accession>
<feature type="domain" description="GCVT N-terminal" evidence="3">
    <location>
        <begin position="45"/>
        <end position="132"/>
    </location>
</feature>
<evidence type="ECO:0000256" key="1">
    <source>
        <dbReference type="ARBA" id="ARBA00008609"/>
    </source>
</evidence>
<evidence type="ECO:0000259" key="3">
    <source>
        <dbReference type="Pfam" id="PF01571"/>
    </source>
</evidence>
<proteinExistence type="inferred from homology"/>
<dbReference type="Pfam" id="PF01571">
    <property type="entry name" value="GCV_T"/>
    <property type="match status" value="1"/>
</dbReference>
<dbReference type="InterPro" id="IPR027266">
    <property type="entry name" value="TrmE/GcvT-like"/>
</dbReference>
<dbReference type="AlphaFoldDB" id="A0A7R8X073"/>
<dbReference type="EMBL" id="OB689088">
    <property type="protein sequence ID" value="CAD7237540.1"/>
    <property type="molecule type" value="Genomic_DNA"/>
</dbReference>
<sequence>MKRTSLFDVHVAAGAKMVEFAGFEMPVQYSGALAEHMAVREHAGEIAGCKEVIISATGYTGSGGFELYLPAEMASDVWKAIIREGEDFGLIPCGLASRDTLRLEKGYCLYGNDLNDETTPLEAGLGWITKLNTDFIGADVLRREKEEGSARKLIALKMLDPGVPRAGYLVCDDSEKEIGQVTSGGMSPLLKKGIALAYVKS</sequence>
<dbReference type="SUPFAM" id="SSF103025">
    <property type="entry name" value="Folate-binding domain"/>
    <property type="match status" value="2"/>
</dbReference>
<dbReference type="OrthoDB" id="10263536at2759"/>
<dbReference type="FunFam" id="4.10.1250.10:FF:000001">
    <property type="entry name" value="Aminomethyltransferase"/>
    <property type="match status" value="1"/>
</dbReference>
<dbReference type="InterPro" id="IPR029043">
    <property type="entry name" value="GcvT/YgfZ_C"/>
</dbReference>
<dbReference type="InterPro" id="IPR028896">
    <property type="entry name" value="GcvT/YgfZ/DmdA"/>
</dbReference>
<dbReference type="Gene3D" id="4.10.1250.10">
    <property type="entry name" value="Aminomethyltransferase fragment"/>
    <property type="match status" value="1"/>
</dbReference>
<feature type="non-terminal residue" evidence="5">
    <location>
        <position position="201"/>
    </location>
</feature>
<dbReference type="GO" id="GO:0016740">
    <property type="term" value="F:transferase activity"/>
    <property type="evidence" value="ECO:0007669"/>
    <property type="project" value="UniProtKB-KW"/>
</dbReference>
<keyword evidence="2" id="KW-0808">Transferase</keyword>
<comment type="similarity">
    <text evidence="1">Belongs to the GcvT family.</text>
</comment>
<evidence type="ECO:0000313" key="5">
    <source>
        <dbReference type="EMBL" id="CAD7237540.1"/>
    </source>
</evidence>
<gene>
    <name evidence="5" type="ORF">CTOB1V02_LOCUS15355</name>
</gene>